<keyword evidence="2" id="KW-1185">Reference proteome</keyword>
<dbReference type="GeneID" id="116417724"/>
<dbReference type="Proteomes" id="UP000002358">
    <property type="component" value="Unassembled WGS sequence"/>
</dbReference>
<dbReference type="AlphaFoldDB" id="A0A7M7QJA7"/>
<dbReference type="EnsemblMetazoa" id="XM_031932424">
    <property type="protein sequence ID" value="XP_031788284"/>
    <property type="gene ID" value="LOC116417724"/>
</dbReference>
<sequence length="121" mass="14601">MVIYWYWHGRISYSWFLKRINIGLHQTKRVNRLHQKKMNLLTQTLRIQDRNLLYQLSRVSWTFHQDRKPLFVSVKDHQSLRQCLFIKQSAIDNFVKSLFCFVSWTILNPAEVPLHPAISAF</sequence>
<dbReference type="InParanoid" id="A0A7M7QJA7"/>
<evidence type="ECO:0000313" key="1">
    <source>
        <dbReference type="EnsemblMetazoa" id="XP_031788284"/>
    </source>
</evidence>
<evidence type="ECO:0000313" key="2">
    <source>
        <dbReference type="Proteomes" id="UP000002358"/>
    </source>
</evidence>
<accession>A0A7M7QJA7</accession>
<proteinExistence type="predicted"/>
<dbReference type="RefSeq" id="XP_031788284.1">
    <property type="nucleotide sequence ID" value="XM_031932424.1"/>
</dbReference>
<reference evidence="1" key="1">
    <citation type="submission" date="2021-01" db="UniProtKB">
        <authorList>
            <consortium name="EnsemblMetazoa"/>
        </authorList>
    </citation>
    <scope>IDENTIFICATION</scope>
</reference>
<organism evidence="1 2">
    <name type="scientific">Nasonia vitripennis</name>
    <name type="common">Parasitic wasp</name>
    <dbReference type="NCBI Taxonomy" id="7425"/>
    <lineage>
        <taxon>Eukaryota</taxon>
        <taxon>Metazoa</taxon>
        <taxon>Ecdysozoa</taxon>
        <taxon>Arthropoda</taxon>
        <taxon>Hexapoda</taxon>
        <taxon>Insecta</taxon>
        <taxon>Pterygota</taxon>
        <taxon>Neoptera</taxon>
        <taxon>Endopterygota</taxon>
        <taxon>Hymenoptera</taxon>
        <taxon>Apocrita</taxon>
        <taxon>Proctotrupomorpha</taxon>
        <taxon>Chalcidoidea</taxon>
        <taxon>Pteromalidae</taxon>
        <taxon>Pteromalinae</taxon>
        <taxon>Nasonia</taxon>
    </lineage>
</organism>
<name>A0A7M7QJA7_NASVI</name>
<protein>
    <submittedName>
        <fullName evidence="1">Uncharacterized protein</fullName>
    </submittedName>
</protein>
<dbReference type="KEGG" id="nvi:116417724"/>